<gene>
    <name evidence="1" type="ORF">DBV15_06353</name>
</gene>
<organism evidence="1 2">
    <name type="scientific">Temnothorax longispinosus</name>
    <dbReference type="NCBI Taxonomy" id="300112"/>
    <lineage>
        <taxon>Eukaryota</taxon>
        <taxon>Metazoa</taxon>
        <taxon>Ecdysozoa</taxon>
        <taxon>Arthropoda</taxon>
        <taxon>Hexapoda</taxon>
        <taxon>Insecta</taxon>
        <taxon>Pterygota</taxon>
        <taxon>Neoptera</taxon>
        <taxon>Endopterygota</taxon>
        <taxon>Hymenoptera</taxon>
        <taxon>Apocrita</taxon>
        <taxon>Aculeata</taxon>
        <taxon>Formicoidea</taxon>
        <taxon>Formicidae</taxon>
        <taxon>Myrmicinae</taxon>
        <taxon>Temnothorax</taxon>
    </lineage>
</organism>
<sequence length="255" mass="28605">MAACVRLPGIRLTTIYATSATTTVHLLLLFPSLPSFAFTSFSFAPLRSDLLGSALSRLPKTGTREARILSTRMPGSEKYEILDPRVSRLFSRITNEVHNRARQGNSREKERWRTARLSDERLPIAPWPSNEDACYRRYRLSSACCKTDVQQRPSCFVLFAPSFRGKPRRERANYLGRVYQLTGSSCADFITPSVCATRFLAKRSQAFPVTGNFARSPPISCHESVSNFSTFESASSRFLDTLPSSLSRRSVSTRG</sequence>
<protein>
    <submittedName>
        <fullName evidence="1">Uncharacterized protein</fullName>
    </submittedName>
</protein>
<evidence type="ECO:0000313" key="1">
    <source>
        <dbReference type="EMBL" id="TGZ56566.1"/>
    </source>
</evidence>
<proteinExistence type="predicted"/>
<keyword evidence="2" id="KW-1185">Reference proteome</keyword>
<comment type="caution">
    <text evidence="1">The sequence shown here is derived from an EMBL/GenBank/DDBJ whole genome shotgun (WGS) entry which is preliminary data.</text>
</comment>
<accession>A0A4S2L305</accession>
<evidence type="ECO:0000313" key="2">
    <source>
        <dbReference type="Proteomes" id="UP000310200"/>
    </source>
</evidence>
<dbReference type="EMBL" id="QBLH01000326">
    <property type="protein sequence ID" value="TGZ56566.1"/>
    <property type="molecule type" value="Genomic_DNA"/>
</dbReference>
<dbReference type="AlphaFoldDB" id="A0A4S2L305"/>
<dbReference type="Proteomes" id="UP000310200">
    <property type="component" value="Unassembled WGS sequence"/>
</dbReference>
<reference evidence="1 2" key="1">
    <citation type="journal article" date="2019" name="Philos. Trans. R. Soc. Lond., B, Biol. Sci.">
        <title>Ant behaviour and brain gene expression of defending hosts depend on the ecological success of the intruding social parasite.</title>
        <authorList>
            <person name="Kaur R."/>
            <person name="Stoldt M."/>
            <person name="Jongepier E."/>
            <person name="Feldmeyer B."/>
            <person name="Menzel F."/>
            <person name="Bornberg-Bauer E."/>
            <person name="Foitzik S."/>
        </authorList>
    </citation>
    <scope>NUCLEOTIDE SEQUENCE [LARGE SCALE GENOMIC DNA]</scope>
    <source>
        <tissue evidence="1">Whole body</tissue>
    </source>
</reference>
<name>A0A4S2L305_9HYME</name>